<keyword evidence="1" id="KW-1133">Transmembrane helix</keyword>
<evidence type="ECO:0000313" key="4">
    <source>
        <dbReference type="Proteomes" id="UP000622475"/>
    </source>
</evidence>
<gene>
    <name evidence="3" type="ORF">IRJ16_18885</name>
</gene>
<dbReference type="AlphaFoldDB" id="A0A929KYD7"/>
<dbReference type="InterPro" id="IPR025367">
    <property type="entry name" value="DUF4271"/>
</dbReference>
<feature type="transmembrane region" description="Helical" evidence="1">
    <location>
        <begin position="118"/>
        <end position="138"/>
    </location>
</feature>
<dbReference type="RefSeq" id="WP_194113204.1">
    <property type="nucleotide sequence ID" value="NZ_JADFFL010000008.1"/>
</dbReference>
<evidence type="ECO:0000313" key="3">
    <source>
        <dbReference type="EMBL" id="MBE9663956.1"/>
    </source>
</evidence>
<keyword evidence="1" id="KW-0472">Membrane</keyword>
<feature type="signal peptide" evidence="2">
    <location>
        <begin position="1"/>
        <end position="20"/>
    </location>
</feature>
<reference evidence="3" key="1">
    <citation type="submission" date="2020-10" db="EMBL/GenBank/DDBJ databases">
        <title>Mucilaginibacter mali sp. nov., isolated from rhizosphere soil of apple orchard.</title>
        <authorList>
            <person name="Lee J.-S."/>
            <person name="Kim H.S."/>
            <person name="Kim J.-S."/>
        </authorList>
    </citation>
    <scope>NUCLEOTIDE SEQUENCE</scope>
    <source>
        <strain evidence="3">KCTC 22746</strain>
    </source>
</reference>
<protein>
    <submittedName>
        <fullName evidence="3">DUF4271 domain-containing protein</fullName>
    </submittedName>
</protein>
<evidence type="ECO:0000256" key="2">
    <source>
        <dbReference type="SAM" id="SignalP"/>
    </source>
</evidence>
<dbReference type="Proteomes" id="UP000622475">
    <property type="component" value="Unassembled WGS sequence"/>
</dbReference>
<dbReference type="Pfam" id="PF14093">
    <property type="entry name" value="DUF4271"/>
    <property type="match status" value="1"/>
</dbReference>
<keyword evidence="4" id="KW-1185">Reference proteome</keyword>
<feature type="transmembrane region" description="Helical" evidence="1">
    <location>
        <begin position="202"/>
        <end position="228"/>
    </location>
</feature>
<feature type="chain" id="PRO_5037680088" evidence="2">
    <location>
        <begin position="21"/>
        <end position="325"/>
    </location>
</feature>
<comment type="caution">
    <text evidence="3">The sequence shown here is derived from an EMBL/GenBank/DDBJ whole genome shotgun (WGS) entry which is preliminary data.</text>
</comment>
<dbReference type="EMBL" id="JADFFL010000008">
    <property type="protein sequence ID" value="MBE9663956.1"/>
    <property type="molecule type" value="Genomic_DNA"/>
</dbReference>
<evidence type="ECO:0000256" key="1">
    <source>
        <dbReference type="SAM" id="Phobius"/>
    </source>
</evidence>
<feature type="transmembrane region" description="Helical" evidence="1">
    <location>
        <begin position="168"/>
        <end position="190"/>
    </location>
</feature>
<name>A0A929KYD7_9SPHI</name>
<feature type="transmembrane region" description="Helical" evidence="1">
    <location>
        <begin position="240"/>
        <end position="262"/>
    </location>
</feature>
<accession>A0A929KYD7</accession>
<feature type="transmembrane region" description="Helical" evidence="1">
    <location>
        <begin position="302"/>
        <end position="320"/>
    </location>
</feature>
<keyword evidence="2" id="KW-0732">Signal</keyword>
<sequence>MKRFMILCLLMLGFFGQVKAQDTSAVTAVVQQRRDSLPRYRNAVIDSVTAAMAARQKFVEDSIRMHYIAYPDSNRVNMMMVQIMNDSNLVYKGYGFLDVKLKPKTIVKEGHAKLTRDPWIIGVILLLLLFGGVVNVFMGKDVETVLRSFYIKRSTQAGKEESLLNSQAFIVLFILFGLISGLFIYQVSVVKERYYPVSGIQLFLWLALVVVLAFALKLLVLWLIGFIFDMGKVVGEYISILYLTYFNIAFVFLPLTLCFCLLPVRYSGYILNVALVLAVVIFIWQYLRSSVNIISNFRFHKFYLFIYLCALEICPVLILIKALNI</sequence>
<keyword evidence="1" id="KW-0812">Transmembrane</keyword>
<organism evidence="3 4">
    <name type="scientific">Mucilaginibacter myungsuensis</name>
    <dbReference type="NCBI Taxonomy" id="649104"/>
    <lineage>
        <taxon>Bacteria</taxon>
        <taxon>Pseudomonadati</taxon>
        <taxon>Bacteroidota</taxon>
        <taxon>Sphingobacteriia</taxon>
        <taxon>Sphingobacteriales</taxon>
        <taxon>Sphingobacteriaceae</taxon>
        <taxon>Mucilaginibacter</taxon>
    </lineage>
</organism>
<proteinExistence type="predicted"/>
<feature type="transmembrane region" description="Helical" evidence="1">
    <location>
        <begin position="269"/>
        <end position="287"/>
    </location>
</feature>